<feature type="transmembrane region" description="Helical" evidence="6">
    <location>
        <begin position="73"/>
        <end position="92"/>
    </location>
</feature>
<evidence type="ECO:0008006" key="9">
    <source>
        <dbReference type="Google" id="ProtNLM"/>
    </source>
</evidence>
<evidence type="ECO:0000313" key="8">
    <source>
        <dbReference type="Proteomes" id="UP000178690"/>
    </source>
</evidence>
<evidence type="ECO:0000313" key="7">
    <source>
        <dbReference type="EMBL" id="OHA48270.1"/>
    </source>
</evidence>
<feature type="transmembrane region" description="Helical" evidence="6">
    <location>
        <begin position="98"/>
        <end position="121"/>
    </location>
</feature>
<dbReference type="GO" id="GO:0051301">
    <property type="term" value="P:cell division"/>
    <property type="evidence" value="ECO:0007669"/>
    <property type="project" value="InterPro"/>
</dbReference>
<feature type="transmembrane region" description="Helical" evidence="6">
    <location>
        <begin position="181"/>
        <end position="199"/>
    </location>
</feature>
<evidence type="ECO:0000256" key="6">
    <source>
        <dbReference type="SAM" id="Phobius"/>
    </source>
</evidence>
<dbReference type="GO" id="GO:0015648">
    <property type="term" value="F:lipid-linked peptidoglycan transporter activity"/>
    <property type="evidence" value="ECO:0007669"/>
    <property type="project" value="TreeGrafter"/>
</dbReference>
<keyword evidence="5 6" id="KW-0472">Membrane</keyword>
<dbReference type="Proteomes" id="UP000178690">
    <property type="component" value="Unassembled WGS sequence"/>
</dbReference>
<evidence type="ECO:0000256" key="5">
    <source>
        <dbReference type="ARBA" id="ARBA00023136"/>
    </source>
</evidence>
<dbReference type="GO" id="GO:0032153">
    <property type="term" value="C:cell division site"/>
    <property type="evidence" value="ECO:0007669"/>
    <property type="project" value="TreeGrafter"/>
</dbReference>
<dbReference type="AlphaFoldDB" id="A0A1G2PIW6"/>
<feature type="transmembrane region" description="Helical" evidence="6">
    <location>
        <begin position="302"/>
        <end position="322"/>
    </location>
</feature>
<dbReference type="PANTHER" id="PTHR30474">
    <property type="entry name" value="CELL CYCLE PROTEIN"/>
    <property type="match status" value="1"/>
</dbReference>
<feature type="transmembrane region" description="Helical" evidence="6">
    <location>
        <begin position="42"/>
        <end position="61"/>
    </location>
</feature>
<feature type="transmembrane region" description="Helical" evidence="6">
    <location>
        <begin position="334"/>
        <end position="354"/>
    </location>
</feature>
<feature type="transmembrane region" description="Helical" evidence="6">
    <location>
        <begin position="271"/>
        <end position="290"/>
    </location>
</feature>
<keyword evidence="4 6" id="KW-1133">Transmembrane helix</keyword>
<comment type="subcellular location">
    <subcellularLocation>
        <location evidence="1">Membrane</location>
        <topology evidence="1">Multi-pass membrane protein</topology>
    </subcellularLocation>
</comment>
<dbReference type="InterPro" id="IPR001182">
    <property type="entry name" value="FtsW/RodA"/>
</dbReference>
<sequence>MMRLVSFLTALDRWLLAAIVLLGILGLLNLAALPGPALFLKQSIFIAAGFILFAGFALFDYRILRSTPLVGMAVWGSGVGLLALVALIGEAVRGAQNWIYLGPISIGPIEIVKLGSLLMLAHYFAREHRGLVFPGRVALSALAVIVPITFAFLQPDLGAVALLAMLWFGSVLILRIPLRTVVAIVLLVIFAATFAWGTLLHDYQRARVLAFLHPQDDPLGAAYQSRQAIVAVGAGGLTGRGIFAEDLISRLSFLPESSTDFAFSAIVERTGFFGALLMLSAFAVILWRIGRVAIRATNNFSCAYAIGLLVLLASEISLHVGMNLGMIPVSGLPLPFVSYGGSHLLTTFAALGILESIRLHQPGFVRSDRDASAEL</sequence>
<gene>
    <name evidence="7" type="ORF">A2682_01610</name>
</gene>
<reference evidence="7 8" key="1">
    <citation type="journal article" date="2016" name="Nat. Commun.">
        <title>Thousands of microbial genomes shed light on interconnected biogeochemical processes in an aquifer system.</title>
        <authorList>
            <person name="Anantharaman K."/>
            <person name="Brown C.T."/>
            <person name="Hug L.A."/>
            <person name="Sharon I."/>
            <person name="Castelle C.J."/>
            <person name="Probst A.J."/>
            <person name="Thomas B.C."/>
            <person name="Singh A."/>
            <person name="Wilkins M.J."/>
            <person name="Karaoz U."/>
            <person name="Brodie E.L."/>
            <person name="Williams K.H."/>
            <person name="Hubbard S.S."/>
            <person name="Banfield J.F."/>
        </authorList>
    </citation>
    <scope>NUCLEOTIDE SEQUENCE [LARGE SCALE GENOMIC DNA]</scope>
    <source>
        <strain evidence="8">RIFCSPHIGHO2_01_FULL_58_15</strain>
    </source>
</reference>
<evidence type="ECO:0000256" key="4">
    <source>
        <dbReference type="ARBA" id="ARBA00022989"/>
    </source>
</evidence>
<evidence type="ECO:0000256" key="3">
    <source>
        <dbReference type="ARBA" id="ARBA00022960"/>
    </source>
</evidence>
<dbReference type="GO" id="GO:0008360">
    <property type="term" value="P:regulation of cell shape"/>
    <property type="evidence" value="ECO:0007669"/>
    <property type="project" value="UniProtKB-KW"/>
</dbReference>
<dbReference type="EMBL" id="MHST01000022">
    <property type="protein sequence ID" value="OHA48270.1"/>
    <property type="molecule type" value="Genomic_DNA"/>
</dbReference>
<feature type="transmembrane region" description="Helical" evidence="6">
    <location>
        <begin position="157"/>
        <end position="174"/>
    </location>
</feature>
<comment type="caution">
    <text evidence="7">The sequence shown here is derived from an EMBL/GenBank/DDBJ whole genome shotgun (WGS) entry which is preliminary data.</text>
</comment>
<dbReference type="GO" id="GO:0005886">
    <property type="term" value="C:plasma membrane"/>
    <property type="evidence" value="ECO:0007669"/>
    <property type="project" value="TreeGrafter"/>
</dbReference>
<dbReference type="Pfam" id="PF01098">
    <property type="entry name" value="FTSW_RODA_SPOVE"/>
    <property type="match status" value="1"/>
</dbReference>
<proteinExistence type="predicted"/>
<keyword evidence="3" id="KW-0133">Cell shape</keyword>
<name>A0A1G2PIW6_TERXR</name>
<protein>
    <recommendedName>
        <fullName evidence="9">Rod shape-determining protein RodA</fullName>
    </recommendedName>
</protein>
<dbReference type="STRING" id="1802363.A2682_01610"/>
<dbReference type="PANTHER" id="PTHR30474:SF14">
    <property type="entry name" value="CELL CYCLE PROTEIN"/>
    <property type="match status" value="1"/>
</dbReference>
<evidence type="ECO:0000256" key="2">
    <source>
        <dbReference type="ARBA" id="ARBA00022692"/>
    </source>
</evidence>
<organism evidence="7 8">
    <name type="scientific">Terrybacteria sp. (strain RIFCSPHIGHO2_01_FULL_58_15)</name>
    <dbReference type="NCBI Taxonomy" id="1802363"/>
    <lineage>
        <taxon>Bacteria</taxon>
        <taxon>Candidatus Terryibacteriota</taxon>
    </lineage>
</organism>
<accession>A0A1G2PIW6</accession>
<evidence type="ECO:0000256" key="1">
    <source>
        <dbReference type="ARBA" id="ARBA00004141"/>
    </source>
</evidence>
<feature type="transmembrane region" description="Helical" evidence="6">
    <location>
        <begin position="133"/>
        <end position="151"/>
    </location>
</feature>
<keyword evidence="2 6" id="KW-0812">Transmembrane</keyword>